<dbReference type="Gene3D" id="2.130.10.10">
    <property type="entry name" value="YVTN repeat-like/Quinoprotein amine dehydrogenase"/>
    <property type="match status" value="5"/>
</dbReference>
<name>A0A9P9XVM1_9HYPO</name>
<evidence type="ECO:0000256" key="2">
    <source>
        <dbReference type="ARBA" id="ARBA00022737"/>
    </source>
</evidence>
<evidence type="ECO:0008006" key="6">
    <source>
        <dbReference type="Google" id="ProtNLM"/>
    </source>
</evidence>
<accession>A0A9P9XVM1</accession>
<dbReference type="EMBL" id="JAGIXG020000077">
    <property type="protein sequence ID" value="KAI6778214.1"/>
    <property type="molecule type" value="Genomic_DNA"/>
</dbReference>
<sequence>MEEGWTPLTQTLTGHRETVKVITFSPDGKQIASGDEDGVIKLWDTVTGSLQQTLEERWCDTDMALPPDTQLQWCVTAMTFLPDSRLLLSGSSDGSLKLWDITTGEPQKWISLRGPDDRDGGPRSPYAMAFSADCRQLAADGVGLDEYSYIMLFDATTGDRQKILADHPQGPLAMAFSPDNTQLVASYLEGTIRIWDPTTGGIQKTLVGHKDRVWNVAFSPDSTRIVSACHETVNFWDAATGDLQVTSTYPNARAVAFSPDGKHCAVCFTHDMIIWDAEGKAQKTIALRSAAAVASMAWSPNGKEIVTGSWDMIIRRWDITLGDTSHAIGHSARVLAAAISPDGKVIASGSADKTVKLWDPATGDLAQTLTGHQKMVFFVRFSSDNKHLASCSDEAVHLWDGAVGDLQCSLKSDDDFSTIAFSPDSQLIATGHKHGRIRLWDPATGDIKMTLAGHVNKLVSLPGWENEWDQTSVTILAFSPNGKFMASASENGLLKLWDPQTGDLLKTLECRYESMITAATVGLTTGAHRHATVVAVDFSPDGQHIVAVCNDQTIKAWNIKKSLKASKFLGRAVGSHIKSSRPWKEIQTAEQAYDAHFTADSRYLETDIGKIAFESIAASKEGEEEGEGKKQLPVQSDSDSLQNLYVRDEWICYGTMPFLRLLPDFQVVCWDANGNQVVIGFTTGLVSCFDIDRRSLHRYWEQL</sequence>
<dbReference type="InterPro" id="IPR001680">
    <property type="entry name" value="WD40_rpt"/>
</dbReference>
<feature type="repeat" description="WD" evidence="3">
    <location>
        <begin position="75"/>
        <end position="109"/>
    </location>
</feature>
<dbReference type="OrthoDB" id="538223at2759"/>
<keyword evidence="1 3" id="KW-0853">WD repeat</keyword>
<evidence type="ECO:0000313" key="4">
    <source>
        <dbReference type="EMBL" id="KAI6778214.1"/>
    </source>
</evidence>
<dbReference type="CDD" id="cd00200">
    <property type="entry name" value="WD40"/>
    <property type="match status" value="1"/>
</dbReference>
<dbReference type="GeneID" id="75830598"/>
<dbReference type="InterPro" id="IPR020472">
    <property type="entry name" value="WD40_PAC1"/>
</dbReference>
<feature type="repeat" description="WD" evidence="3">
    <location>
        <begin position="466"/>
        <end position="507"/>
    </location>
</feature>
<keyword evidence="5" id="KW-1185">Reference proteome</keyword>
<feature type="repeat" description="WD" evidence="3">
    <location>
        <begin position="418"/>
        <end position="450"/>
    </location>
</feature>
<dbReference type="PRINTS" id="PR00320">
    <property type="entry name" value="GPROTEINBRPT"/>
</dbReference>
<dbReference type="SUPFAM" id="SSF50978">
    <property type="entry name" value="WD40 repeat-like"/>
    <property type="match status" value="3"/>
</dbReference>
<dbReference type="InterPro" id="IPR015943">
    <property type="entry name" value="WD40/YVTN_repeat-like_dom_sf"/>
</dbReference>
<dbReference type="PANTHER" id="PTHR44129">
    <property type="entry name" value="WD REPEAT-CONTAINING PROTEIN POP1"/>
    <property type="match status" value="1"/>
</dbReference>
<feature type="repeat" description="WD" evidence="3">
    <location>
        <begin position="293"/>
        <end position="327"/>
    </location>
</feature>
<feature type="repeat" description="WD" evidence="3">
    <location>
        <begin position="369"/>
        <end position="400"/>
    </location>
</feature>
<keyword evidence="2" id="KW-0677">Repeat</keyword>
<feature type="repeat" description="WD" evidence="3">
    <location>
        <begin position="327"/>
        <end position="368"/>
    </location>
</feature>
<feature type="repeat" description="WD" evidence="3">
    <location>
        <begin position="533"/>
        <end position="567"/>
    </location>
</feature>
<dbReference type="Proteomes" id="UP001055219">
    <property type="component" value="Unassembled WGS sequence"/>
</dbReference>
<feature type="repeat" description="WD" evidence="3">
    <location>
        <begin position="12"/>
        <end position="53"/>
    </location>
</feature>
<dbReference type="PROSITE" id="PS50294">
    <property type="entry name" value="WD_REPEATS_REGION"/>
    <property type="match status" value="7"/>
</dbReference>
<dbReference type="PROSITE" id="PS00678">
    <property type="entry name" value="WD_REPEATS_1"/>
    <property type="match status" value="2"/>
</dbReference>
<reference evidence="4" key="1">
    <citation type="journal article" date="2021" name="J Fungi (Basel)">
        <title>Genomic and Metabolomic Analyses of the Marine Fungus Emericellopsis cladophorae: Insights into Saltwater Adaptability Mechanisms and Its Biosynthetic Potential.</title>
        <authorList>
            <person name="Goncalves M.F.M."/>
            <person name="Hilario S."/>
            <person name="Van de Peer Y."/>
            <person name="Esteves A.C."/>
            <person name="Alves A."/>
        </authorList>
    </citation>
    <scope>NUCLEOTIDE SEQUENCE</scope>
    <source>
        <strain evidence="4">MUM 19.33</strain>
    </source>
</reference>
<dbReference type="InterPro" id="IPR019775">
    <property type="entry name" value="WD40_repeat_CS"/>
</dbReference>
<feature type="repeat" description="WD" evidence="3">
    <location>
        <begin position="164"/>
        <end position="205"/>
    </location>
</feature>
<feature type="repeat" description="WD" evidence="3">
    <location>
        <begin position="206"/>
        <end position="246"/>
    </location>
</feature>
<proteinExistence type="predicted"/>
<organism evidence="4 5">
    <name type="scientific">Emericellopsis cladophorae</name>
    <dbReference type="NCBI Taxonomy" id="2686198"/>
    <lineage>
        <taxon>Eukaryota</taxon>
        <taxon>Fungi</taxon>
        <taxon>Dikarya</taxon>
        <taxon>Ascomycota</taxon>
        <taxon>Pezizomycotina</taxon>
        <taxon>Sordariomycetes</taxon>
        <taxon>Hypocreomycetidae</taxon>
        <taxon>Hypocreales</taxon>
        <taxon>Bionectriaceae</taxon>
        <taxon>Emericellopsis</taxon>
    </lineage>
</organism>
<evidence type="ECO:0000313" key="5">
    <source>
        <dbReference type="Proteomes" id="UP001055219"/>
    </source>
</evidence>
<reference evidence="4" key="2">
    <citation type="submission" date="2022-07" db="EMBL/GenBank/DDBJ databases">
        <authorList>
            <person name="Goncalves M.F.M."/>
            <person name="Hilario S."/>
            <person name="Van De Peer Y."/>
            <person name="Esteves A.C."/>
            <person name="Alves A."/>
        </authorList>
    </citation>
    <scope>NUCLEOTIDE SEQUENCE</scope>
    <source>
        <strain evidence="4">MUM 19.33</strain>
    </source>
</reference>
<dbReference type="InterPro" id="IPR036322">
    <property type="entry name" value="WD40_repeat_dom_sf"/>
</dbReference>
<evidence type="ECO:0000256" key="1">
    <source>
        <dbReference type="ARBA" id="ARBA00022574"/>
    </source>
</evidence>
<dbReference type="SMART" id="SM00320">
    <property type="entry name" value="WD40"/>
    <property type="match status" value="12"/>
</dbReference>
<dbReference type="AlphaFoldDB" id="A0A9P9XVM1"/>
<protein>
    <recommendedName>
        <fullName evidence="6">WD40 repeat-like protein</fullName>
    </recommendedName>
</protein>
<comment type="caution">
    <text evidence="4">The sequence shown here is derived from an EMBL/GenBank/DDBJ whole genome shotgun (WGS) entry which is preliminary data.</text>
</comment>
<dbReference type="InterPro" id="IPR050349">
    <property type="entry name" value="WD_LIS1/nudF_dynein_reg"/>
</dbReference>
<gene>
    <name evidence="4" type="ORF">J7T54_004109</name>
</gene>
<evidence type="ECO:0000256" key="3">
    <source>
        <dbReference type="PROSITE-ProRule" id="PRU00221"/>
    </source>
</evidence>
<dbReference type="Pfam" id="PF00400">
    <property type="entry name" value="WD40"/>
    <property type="match status" value="10"/>
</dbReference>
<dbReference type="RefSeq" id="XP_051359070.1">
    <property type="nucleotide sequence ID" value="XM_051509955.1"/>
</dbReference>
<dbReference type="PROSITE" id="PS50082">
    <property type="entry name" value="WD_REPEATS_2"/>
    <property type="match status" value="10"/>
</dbReference>